<accession>A0A0S3QWI5</accession>
<reference evidence="1 2" key="1">
    <citation type="journal article" date="2015" name="Sci. Rep.">
        <title>The power of single molecule real-time sequencing technology in the de novo assembly of a eukaryotic genome.</title>
        <authorList>
            <person name="Sakai H."/>
            <person name="Naito K."/>
            <person name="Ogiso-Tanaka E."/>
            <person name="Takahashi Y."/>
            <person name="Iseki K."/>
            <person name="Muto C."/>
            <person name="Satou K."/>
            <person name="Teruya K."/>
            <person name="Shiroma A."/>
            <person name="Shimoji M."/>
            <person name="Hirano T."/>
            <person name="Itoh T."/>
            <person name="Kaga A."/>
            <person name="Tomooka N."/>
        </authorList>
    </citation>
    <scope>NUCLEOTIDE SEQUENCE [LARGE SCALE GENOMIC DNA]</scope>
    <source>
        <strain evidence="2">cv. Shumari</strain>
    </source>
</reference>
<proteinExistence type="predicted"/>
<gene>
    <name evidence="1" type="primary">Vigan.01G012400</name>
    <name evidence="1" type="ORF">VIGAN_01012400</name>
</gene>
<evidence type="ECO:0000313" key="2">
    <source>
        <dbReference type="Proteomes" id="UP000291084"/>
    </source>
</evidence>
<sequence>MLSGRFTIPLSLSDSSINDDRLPMCVGISVNLAHPEQSSLQRCFRLTIEFGSDSRSVHLLSCRDRRLTKLSNEEGRSLIAVSVKFM</sequence>
<protein>
    <submittedName>
        <fullName evidence="1">Uncharacterized protein</fullName>
    </submittedName>
</protein>
<dbReference type="EMBL" id="AP015034">
    <property type="protein sequence ID" value="BAT72694.1"/>
    <property type="molecule type" value="Genomic_DNA"/>
</dbReference>
<name>A0A0S3QWI5_PHAAN</name>
<dbReference type="Proteomes" id="UP000291084">
    <property type="component" value="Chromosome 1"/>
</dbReference>
<keyword evidence="2" id="KW-1185">Reference proteome</keyword>
<organism evidence="1 2">
    <name type="scientific">Vigna angularis var. angularis</name>
    <dbReference type="NCBI Taxonomy" id="157739"/>
    <lineage>
        <taxon>Eukaryota</taxon>
        <taxon>Viridiplantae</taxon>
        <taxon>Streptophyta</taxon>
        <taxon>Embryophyta</taxon>
        <taxon>Tracheophyta</taxon>
        <taxon>Spermatophyta</taxon>
        <taxon>Magnoliopsida</taxon>
        <taxon>eudicotyledons</taxon>
        <taxon>Gunneridae</taxon>
        <taxon>Pentapetalae</taxon>
        <taxon>rosids</taxon>
        <taxon>fabids</taxon>
        <taxon>Fabales</taxon>
        <taxon>Fabaceae</taxon>
        <taxon>Papilionoideae</taxon>
        <taxon>50 kb inversion clade</taxon>
        <taxon>NPAAA clade</taxon>
        <taxon>indigoferoid/millettioid clade</taxon>
        <taxon>Phaseoleae</taxon>
        <taxon>Vigna</taxon>
    </lineage>
</organism>
<evidence type="ECO:0000313" key="1">
    <source>
        <dbReference type="EMBL" id="BAT72694.1"/>
    </source>
</evidence>
<dbReference type="AlphaFoldDB" id="A0A0S3QWI5"/>